<keyword evidence="2 5" id="KW-0808">Transferase</keyword>
<evidence type="ECO:0000259" key="3">
    <source>
        <dbReference type="Pfam" id="PF00534"/>
    </source>
</evidence>
<sequence>MTRLPDSSLHILIVIYSLRGGGAERVAVDLSREWLQAGHRVTLVSRMDDSHDAYALAPGVKRIILDHDAASRATGAWHGLVALVRRIARLRAIIRQECPDIVLGMMSTSSMLAILAARGLPCKVIATEHTHPPAQRMGRLWRWLRRKTYPHAAAVVALTRDTASWLREQIPGAQLAVIPNAVHWPLPMTDAGRAEVHASRPNLLLGVGRLHPIKGFDVLVEAFARVADRHPDWCLTILGEGPQRRTLEQQIDHHGLQDRISLPGRTDHVGDWYARAQLYVLSSHTEGLSNTLLEAMASGCPVVAFDCETGPREIIRPDLDGRMVLPVGDAAALADALDTLMASPEMRAQFSEQAIDVRERFAMPRILAQWQALFDQVLKRRTSGGKA</sequence>
<dbReference type="GO" id="GO:0016757">
    <property type="term" value="F:glycosyltransferase activity"/>
    <property type="evidence" value="ECO:0007669"/>
    <property type="project" value="UniProtKB-KW"/>
</dbReference>
<dbReference type="PANTHER" id="PTHR12526">
    <property type="entry name" value="GLYCOSYLTRANSFERASE"/>
    <property type="match status" value="1"/>
</dbReference>
<evidence type="ECO:0000256" key="2">
    <source>
        <dbReference type="ARBA" id="ARBA00022679"/>
    </source>
</evidence>
<dbReference type="Pfam" id="PF00534">
    <property type="entry name" value="Glycos_transf_1"/>
    <property type="match status" value="1"/>
</dbReference>
<dbReference type="Pfam" id="PF13439">
    <property type="entry name" value="Glyco_transf_4"/>
    <property type="match status" value="1"/>
</dbReference>
<name>A0A2V1K1G5_9BURK</name>
<protein>
    <submittedName>
        <fullName evidence="5">Glycosyltransferase family 4 protein</fullName>
    </submittedName>
</protein>
<dbReference type="AlphaFoldDB" id="A0A2V1K1G5"/>
<evidence type="ECO:0000256" key="1">
    <source>
        <dbReference type="ARBA" id="ARBA00022676"/>
    </source>
</evidence>
<keyword evidence="1" id="KW-0328">Glycosyltransferase</keyword>
<evidence type="ECO:0000259" key="4">
    <source>
        <dbReference type="Pfam" id="PF13439"/>
    </source>
</evidence>
<proteinExistence type="predicted"/>
<dbReference type="CDD" id="cd03820">
    <property type="entry name" value="GT4_AmsD-like"/>
    <property type="match status" value="1"/>
</dbReference>
<feature type="domain" description="Glycosyltransferase subfamily 4-like N-terminal" evidence="4">
    <location>
        <begin position="21"/>
        <end position="182"/>
    </location>
</feature>
<feature type="domain" description="Glycosyl transferase family 1" evidence="3">
    <location>
        <begin position="196"/>
        <end position="355"/>
    </location>
</feature>
<gene>
    <name evidence="5" type="ORF">DD235_02770</name>
</gene>
<keyword evidence="6" id="KW-1185">Reference proteome</keyword>
<dbReference type="EMBL" id="QETA01000001">
    <property type="protein sequence ID" value="PWF25104.1"/>
    <property type="molecule type" value="Genomic_DNA"/>
</dbReference>
<comment type="caution">
    <text evidence="5">The sequence shown here is derived from an EMBL/GenBank/DDBJ whole genome shotgun (WGS) entry which is preliminary data.</text>
</comment>
<organism evidence="5 6">
    <name type="scientific">Corticimicrobacter populi</name>
    <dbReference type="NCBI Taxonomy" id="2175229"/>
    <lineage>
        <taxon>Bacteria</taxon>
        <taxon>Pseudomonadati</taxon>
        <taxon>Pseudomonadota</taxon>
        <taxon>Betaproteobacteria</taxon>
        <taxon>Burkholderiales</taxon>
        <taxon>Alcaligenaceae</taxon>
        <taxon>Corticimicrobacter</taxon>
    </lineage>
</organism>
<dbReference type="InterPro" id="IPR001296">
    <property type="entry name" value="Glyco_trans_1"/>
</dbReference>
<dbReference type="InterPro" id="IPR028098">
    <property type="entry name" value="Glyco_trans_4-like_N"/>
</dbReference>
<dbReference type="RefSeq" id="WP_109060507.1">
    <property type="nucleotide sequence ID" value="NZ_QETA01000001.1"/>
</dbReference>
<dbReference type="Gene3D" id="3.40.50.2000">
    <property type="entry name" value="Glycogen Phosphorylase B"/>
    <property type="match status" value="2"/>
</dbReference>
<dbReference type="PANTHER" id="PTHR12526:SF510">
    <property type="entry name" value="D-INOSITOL 3-PHOSPHATE GLYCOSYLTRANSFERASE"/>
    <property type="match status" value="1"/>
</dbReference>
<dbReference type="SUPFAM" id="SSF53756">
    <property type="entry name" value="UDP-Glycosyltransferase/glycogen phosphorylase"/>
    <property type="match status" value="1"/>
</dbReference>
<evidence type="ECO:0000313" key="6">
    <source>
        <dbReference type="Proteomes" id="UP000245212"/>
    </source>
</evidence>
<accession>A0A2V1K1G5</accession>
<dbReference type="Proteomes" id="UP000245212">
    <property type="component" value="Unassembled WGS sequence"/>
</dbReference>
<reference evidence="6" key="1">
    <citation type="submission" date="2018-05" db="EMBL/GenBank/DDBJ databases">
        <authorList>
            <person name="Li Y."/>
        </authorList>
    </citation>
    <scope>NUCLEOTIDE SEQUENCE [LARGE SCALE GENOMIC DNA]</scope>
    <source>
        <strain evidence="6">3d-2-2</strain>
    </source>
</reference>
<evidence type="ECO:0000313" key="5">
    <source>
        <dbReference type="EMBL" id="PWF25104.1"/>
    </source>
</evidence>